<dbReference type="InterPro" id="IPR015813">
    <property type="entry name" value="Pyrv/PenolPyrv_kinase-like_dom"/>
</dbReference>
<dbReference type="InterPro" id="IPR015806">
    <property type="entry name" value="Pyrv_Knase_insert_dom_sf"/>
</dbReference>
<evidence type="ECO:0000256" key="11">
    <source>
        <dbReference type="ARBA" id="ARBA00022842"/>
    </source>
</evidence>
<evidence type="ECO:0000256" key="14">
    <source>
        <dbReference type="ARBA" id="ARBA00048152"/>
    </source>
</evidence>
<dbReference type="InterPro" id="IPR036918">
    <property type="entry name" value="Pyrv_Knase_C_sf"/>
</dbReference>
<keyword evidence="6 15" id="KW-0808">Transferase</keyword>
<evidence type="ECO:0000259" key="17">
    <source>
        <dbReference type="Pfam" id="PF02887"/>
    </source>
</evidence>
<evidence type="ECO:0000256" key="7">
    <source>
        <dbReference type="ARBA" id="ARBA00022723"/>
    </source>
</evidence>
<evidence type="ECO:0000256" key="3">
    <source>
        <dbReference type="ARBA" id="ARBA00004997"/>
    </source>
</evidence>
<keyword evidence="8" id="KW-0547">Nucleotide-binding</keyword>
<dbReference type="InterPro" id="IPR018209">
    <property type="entry name" value="Pyrv_Knase_AS"/>
</dbReference>
<dbReference type="SUPFAM" id="SSF51621">
    <property type="entry name" value="Phosphoenolpyruvate/pyruvate domain"/>
    <property type="match status" value="1"/>
</dbReference>
<reference evidence="18" key="1">
    <citation type="submission" date="2021-01" db="EMBL/GenBank/DDBJ databases">
        <authorList>
            <person name="Corre E."/>
            <person name="Pelletier E."/>
            <person name="Niang G."/>
            <person name="Scheremetjew M."/>
            <person name="Finn R."/>
            <person name="Kale V."/>
            <person name="Holt S."/>
            <person name="Cochrane G."/>
            <person name="Meng A."/>
            <person name="Brown T."/>
            <person name="Cohen L."/>
        </authorList>
    </citation>
    <scope>NUCLEOTIDE SEQUENCE</scope>
    <source>
        <strain evidence="18">CCMP1897</strain>
    </source>
</reference>
<keyword evidence="9 15" id="KW-0418">Kinase</keyword>
<dbReference type="InterPro" id="IPR040442">
    <property type="entry name" value="Pyrv_kinase-like_dom_sf"/>
</dbReference>
<dbReference type="Gene3D" id="2.40.33.10">
    <property type="entry name" value="PK beta-barrel domain-like"/>
    <property type="match status" value="1"/>
</dbReference>
<protein>
    <recommendedName>
        <fullName evidence="5 15">Pyruvate kinase</fullName>
        <ecNumber evidence="5 15">2.7.1.40</ecNumber>
    </recommendedName>
</protein>
<evidence type="ECO:0000256" key="12">
    <source>
        <dbReference type="ARBA" id="ARBA00023152"/>
    </source>
</evidence>
<comment type="cofactor">
    <cofactor evidence="1">
        <name>Mg(2+)</name>
        <dbReference type="ChEBI" id="CHEBI:18420"/>
    </cofactor>
</comment>
<dbReference type="PRINTS" id="PR01050">
    <property type="entry name" value="PYRUVTKNASE"/>
</dbReference>
<evidence type="ECO:0000256" key="15">
    <source>
        <dbReference type="RuleBase" id="RU000504"/>
    </source>
</evidence>
<feature type="domain" description="Pyruvate kinase barrel" evidence="16">
    <location>
        <begin position="100"/>
        <end position="425"/>
    </location>
</feature>
<organism evidence="18">
    <name type="scientific">Picocystis salinarum</name>
    <dbReference type="NCBI Taxonomy" id="88271"/>
    <lineage>
        <taxon>Eukaryota</taxon>
        <taxon>Viridiplantae</taxon>
        <taxon>Chlorophyta</taxon>
        <taxon>Picocystophyceae</taxon>
        <taxon>Picocystales</taxon>
        <taxon>Picocystaceae</taxon>
        <taxon>Picocystis</taxon>
    </lineage>
</organism>
<keyword evidence="12 15" id="KW-0324">Glycolysis</keyword>
<evidence type="ECO:0000256" key="6">
    <source>
        <dbReference type="ARBA" id="ARBA00022679"/>
    </source>
</evidence>
<evidence type="ECO:0000256" key="2">
    <source>
        <dbReference type="ARBA" id="ARBA00001958"/>
    </source>
</evidence>
<dbReference type="GO" id="GO:0005524">
    <property type="term" value="F:ATP binding"/>
    <property type="evidence" value="ECO:0007669"/>
    <property type="project" value="UniProtKB-KW"/>
</dbReference>
<keyword evidence="13" id="KW-0670">Pyruvate</keyword>
<dbReference type="NCBIfam" id="NF004491">
    <property type="entry name" value="PRK05826.1"/>
    <property type="match status" value="1"/>
</dbReference>
<comment type="pathway">
    <text evidence="3 15">Carbohydrate degradation; glycolysis; pyruvate from D-glyceraldehyde 3-phosphate: step 5/5.</text>
</comment>
<dbReference type="NCBIfam" id="TIGR01064">
    <property type="entry name" value="pyruv_kin"/>
    <property type="match status" value="1"/>
</dbReference>
<evidence type="ECO:0000256" key="8">
    <source>
        <dbReference type="ARBA" id="ARBA00022741"/>
    </source>
</evidence>
<evidence type="ECO:0000256" key="5">
    <source>
        <dbReference type="ARBA" id="ARBA00012142"/>
    </source>
</evidence>
<dbReference type="FunFam" id="2.40.33.10:FF:000001">
    <property type="entry name" value="Pyruvate kinase"/>
    <property type="match status" value="1"/>
</dbReference>
<evidence type="ECO:0000256" key="4">
    <source>
        <dbReference type="ARBA" id="ARBA00008663"/>
    </source>
</evidence>
<comment type="similarity">
    <text evidence="4 15">Belongs to the pyruvate kinase family.</text>
</comment>
<evidence type="ECO:0000256" key="13">
    <source>
        <dbReference type="ARBA" id="ARBA00023317"/>
    </source>
</evidence>
<keyword evidence="7" id="KW-0479">Metal-binding</keyword>
<evidence type="ECO:0000256" key="9">
    <source>
        <dbReference type="ARBA" id="ARBA00022777"/>
    </source>
</evidence>
<comment type="cofactor">
    <cofactor evidence="2">
        <name>K(+)</name>
        <dbReference type="ChEBI" id="CHEBI:29103"/>
    </cofactor>
</comment>
<feature type="domain" description="Pyruvate kinase C-terminal" evidence="17">
    <location>
        <begin position="462"/>
        <end position="585"/>
    </location>
</feature>
<evidence type="ECO:0000313" key="18">
    <source>
        <dbReference type="EMBL" id="CAE0609883.1"/>
    </source>
</evidence>
<dbReference type="GO" id="GO:0016301">
    <property type="term" value="F:kinase activity"/>
    <property type="evidence" value="ECO:0007669"/>
    <property type="project" value="UniProtKB-KW"/>
</dbReference>
<gene>
    <name evidence="18" type="ORF">PSAL00342_LOCUS3702</name>
</gene>
<comment type="catalytic activity">
    <reaction evidence="14 15">
        <text>pyruvate + ATP = phosphoenolpyruvate + ADP + H(+)</text>
        <dbReference type="Rhea" id="RHEA:18157"/>
        <dbReference type="ChEBI" id="CHEBI:15361"/>
        <dbReference type="ChEBI" id="CHEBI:15378"/>
        <dbReference type="ChEBI" id="CHEBI:30616"/>
        <dbReference type="ChEBI" id="CHEBI:58702"/>
        <dbReference type="ChEBI" id="CHEBI:456216"/>
        <dbReference type="EC" id="2.7.1.40"/>
    </reaction>
</comment>
<dbReference type="Gene3D" id="3.40.1380.20">
    <property type="entry name" value="Pyruvate kinase, C-terminal domain"/>
    <property type="match status" value="1"/>
</dbReference>
<dbReference type="Gene3D" id="3.20.20.60">
    <property type="entry name" value="Phosphoenolpyruvate-binding domains"/>
    <property type="match status" value="1"/>
</dbReference>
<evidence type="ECO:0000259" key="16">
    <source>
        <dbReference type="Pfam" id="PF00224"/>
    </source>
</evidence>
<proteinExistence type="inferred from homology"/>
<keyword evidence="11 15" id="KW-0460">Magnesium</keyword>
<dbReference type="Pfam" id="PF00224">
    <property type="entry name" value="PK"/>
    <property type="match status" value="1"/>
</dbReference>
<dbReference type="GO" id="GO:0000287">
    <property type="term" value="F:magnesium ion binding"/>
    <property type="evidence" value="ECO:0007669"/>
    <property type="project" value="InterPro"/>
</dbReference>
<dbReference type="UniPathway" id="UPA00109">
    <property type="reaction ID" value="UER00188"/>
</dbReference>
<name>A0A7S3UC05_9CHLO</name>
<dbReference type="PANTHER" id="PTHR11817">
    <property type="entry name" value="PYRUVATE KINASE"/>
    <property type="match status" value="1"/>
</dbReference>
<dbReference type="NCBIfam" id="NF004978">
    <property type="entry name" value="PRK06354.1"/>
    <property type="match status" value="1"/>
</dbReference>
<accession>A0A7S3UC05</accession>
<dbReference type="AlphaFoldDB" id="A0A7S3UC05"/>
<dbReference type="EMBL" id="HBIS01004086">
    <property type="protein sequence ID" value="CAE0609883.1"/>
    <property type="molecule type" value="Transcribed_RNA"/>
</dbReference>
<dbReference type="FunFam" id="3.20.20.60:FF:000001">
    <property type="entry name" value="Pyruvate kinase"/>
    <property type="match status" value="1"/>
</dbReference>
<dbReference type="InterPro" id="IPR015793">
    <property type="entry name" value="Pyrv_Knase_brl"/>
</dbReference>
<dbReference type="SUPFAM" id="SSF50800">
    <property type="entry name" value="PK beta-barrel domain-like"/>
    <property type="match status" value="1"/>
</dbReference>
<dbReference type="SUPFAM" id="SSF52935">
    <property type="entry name" value="PK C-terminal domain-like"/>
    <property type="match status" value="1"/>
</dbReference>
<dbReference type="GO" id="GO:0030955">
    <property type="term" value="F:potassium ion binding"/>
    <property type="evidence" value="ECO:0007669"/>
    <property type="project" value="InterPro"/>
</dbReference>
<evidence type="ECO:0000256" key="10">
    <source>
        <dbReference type="ARBA" id="ARBA00022840"/>
    </source>
</evidence>
<dbReference type="InterPro" id="IPR001697">
    <property type="entry name" value="Pyr_Knase"/>
</dbReference>
<keyword evidence="10" id="KW-0067">ATP-binding</keyword>
<dbReference type="PROSITE" id="PS00110">
    <property type="entry name" value="PYRUVATE_KINASE"/>
    <property type="match status" value="1"/>
</dbReference>
<evidence type="ECO:0000256" key="1">
    <source>
        <dbReference type="ARBA" id="ARBA00001946"/>
    </source>
</evidence>
<dbReference type="InterPro" id="IPR015795">
    <property type="entry name" value="Pyrv_Knase_C"/>
</dbReference>
<dbReference type="Pfam" id="PF02887">
    <property type="entry name" value="PK_C"/>
    <property type="match status" value="1"/>
</dbReference>
<sequence>MASLAQRWRTCAHVREDERGRGRWRTKVARRGSPLADGGNGKASVSVEYEAHLTSTIPAVSTLEQPCVNYDMDVLDENPILNKFDDEGLAYVRPTGTFAKQTHVVCTLGPSSRSVEMVEKLLMAGMSVARFNFSHGSHEYHQETLDNLRTATKNTGLMCAVLLDTKGPEIRTGELVDGKSVTYEEGSTVKVTSNYATKGDQGTIAISYAKFARVVRPGNVILLADGSLMLRVVDVNSDQGYAKAICLNTATIGERKNCNLPGVNVDLPILTKKDEQDLIEFGVKNQVDFVAASFVRSASDVKIIRHVLGEEGKFIRIISKIENQEGLRNLDEIVDESDGIMIARGDLGMEIPLEKMFHVQKMMIQKCNLAGKPVVTATQMLESMVNNPRPTRAEATDVANAVLDGTDCVMLSGETAAGKFPIEAVKVMQSICTEAEKCIDNYEVCQALLRTTMARGNLSVIESLASSAVSTASKVGARLIVALAANGNAARLLSKYRPCVPVVVGVVPREGRSAIGFSERDASGHMVARQCLLTRGLIPYITSPKDPKQHPAGAAQQCVEEALEFAKLKGLVRSGDLVVTMHNVDKRCAAVKVVPCP</sequence>
<dbReference type="EC" id="2.7.1.40" evidence="5 15"/>
<dbReference type="GO" id="GO:0004743">
    <property type="term" value="F:pyruvate kinase activity"/>
    <property type="evidence" value="ECO:0007669"/>
    <property type="project" value="UniProtKB-EC"/>
</dbReference>
<dbReference type="GO" id="GO:0006950">
    <property type="term" value="P:response to stress"/>
    <property type="evidence" value="ECO:0007669"/>
    <property type="project" value="UniProtKB-ARBA"/>
</dbReference>
<dbReference type="InterPro" id="IPR011037">
    <property type="entry name" value="Pyrv_Knase-like_insert_dom_sf"/>
</dbReference>